<protein>
    <recommendedName>
        <fullName evidence="4">ODAD1 central coiled coil region domain-containing protein</fullName>
    </recommendedName>
</protein>
<feature type="coiled-coil region" evidence="2">
    <location>
        <begin position="109"/>
        <end position="136"/>
    </location>
</feature>
<dbReference type="EMBL" id="GL377575">
    <property type="protein sequence ID" value="EFJ30763.1"/>
    <property type="molecule type" value="Genomic_DNA"/>
</dbReference>
<feature type="domain" description="ODAD1 central coiled coil region" evidence="4">
    <location>
        <begin position="153"/>
        <end position="236"/>
    </location>
</feature>
<accession>D8RBA4</accession>
<evidence type="ECO:0000256" key="1">
    <source>
        <dbReference type="ARBA" id="ARBA00023054"/>
    </source>
</evidence>
<dbReference type="OMA" id="IEIKAFM"/>
<proteinExistence type="predicted"/>
<feature type="region of interest" description="Disordered" evidence="3">
    <location>
        <begin position="1"/>
        <end position="37"/>
    </location>
</feature>
<dbReference type="PANTHER" id="PTHR21694:SF18">
    <property type="entry name" value="COILED-COIL DOMAIN-CONTAINING PROTEIN 63"/>
    <property type="match status" value="1"/>
</dbReference>
<dbReference type="AlphaFoldDB" id="D8RBA4"/>
<dbReference type="Pfam" id="PF21773">
    <property type="entry name" value="ODAD1_CC"/>
    <property type="match status" value="1"/>
</dbReference>
<organism evidence="6">
    <name type="scientific">Selaginella moellendorffii</name>
    <name type="common">Spikemoss</name>
    <dbReference type="NCBI Taxonomy" id="88036"/>
    <lineage>
        <taxon>Eukaryota</taxon>
        <taxon>Viridiplantae</taxon>
        <taxon>Streptophyta</taxon>
        <taxon>Embryophyta</taxon>
        <taxon>Tracheophyta</taxon>
        <taxon>Lycopodiopsida</taxon>
        <taxon>Selaginellales</taxon>
        <taxon>Selaginellaceae</taxon>
        <taxon>Selaginella</taxon>
    </lineage>
</organism>
<keyword evidence="6" id="KW-1185">Reference proteome</keyword>
<feature type="coiled-coil region" evidence="2">
    <location>
        <begin position="161"/>
        <end position="202"/>
    </location>
</feature>
<sequence length="457" mass="53074">MRGQTPSPARFTPSPVPSPVPGSSGSSNGEFSNQQRLKDVHKKYRIIEGTRRIYHGESEGILRRQEATLANIRTDNQSLRENVDSYFIPNYELQMAQLHEDAAKFGELVEHEAKRLEELELAVEKSKADKLDYKRTQGGVHAARDRHRNALIHIQITENRIHKVLVDLNIVERQNRNLKRKMEEIREERELFDDIRLKLEKELQWKEKEMEKCIELSSLLYDERNDIEERFTDVLEMHGDMEAYKMWEASKGWAVMEPEPVENFLHVQPRSTEERKEPMDCSEYFRQWIDVKSISNIQDILGIDSVYGMVQAVKELQQKNVAIIARMNELVNIWDNSHFQEMDTIKASPKPFDLNIESAPIDPDAKKKVGMEAIMDKISSLLKELDFEDEEYILIINEMKKRVGKVFNEAGCAVDGNALTNEKGKARLEEALGQWYNTIDSFVDQLIKQAKESVQKK</sequence>
<evidence type="ECO:0000259" key="4">
    <source>
        <dbReference type="Pfam" id="PF21773"/>
    </source>
</evidence>
<dbReference type="InterPro" id="IPR051876">
    <property type="entry name" value="ODA-DC/CCD"/>
</dbReference>
<evidence type="ECO:0000256" key="3">
    <source>
        <dbReference type="SAM" id="MobiDB-lite"/>
    </source>
</evidence>
<keyword evidence="1 2" id="KW-0175">Coiled coil</keyword>
<dbReference type="eggNOG" id="ENOG502QSIU">
    <property type="taxonomic scope" value="Eukaryota"/>
</dbReference>
<dbReference type="PANTHER" id="PTHR21694">
    <property type="entry name" value="COILED-COIL DOMAIN-CONTAINING PROTEIN 63"/>
    <property type="match status" value="1"/>
</dbReference>
<evidence type="ECO:0000313" key="6">
    <source>
        <dbReference type="Proteomes" id="UP000001514"/>
    </source>
</evidence>
<name>D8RBA4_SELML</name>
<reference evidence="5 6" key="1">
    <citation type="journal article" date="2011" name="Science">
        <title>The Selaginella genome identifies genetic changes associated with the evolution of vascular plants.</title>
        <authorList>
            <person name="Banks J.A."/>
            <person name="Nishiyama T."/>
            <person name="Hasebe M."/>
            <person name="Bowman J.L."/>
            <person name="Gribskov M."/>
            <person name="dePamphilis C."/>
            <person name="Albert V.A."/>
            <person name="Aono N."/>
            <person name="Aoyama T."/>
            <person name="Ambrose B.A."/>
            <person name="Ashton N.W."/>
            <person name="Axtell M.J."/>
            <person name="Barker E."/>
            <person name="Barker M.S."/>
            <person name="Bennetzen J.L."/>
            <person name="Bonawitz N.D."/>
            <person name="Chapple C."/>
            <person name="Cheng C."/>
            <person name="Correa L.G."/>
            <person name="Dacre M."/>
            <person name="DeBarry J."/>
            <person name="Dreyer I."/>
            <person name="Elias M."/>
            <person name="Engstrom E.M."/>
            <person name="Estelle M."/>
            <person name="Feng L."/>
            <person name="Finet C."/>
            <person name="Floyd S.K."/>
            <person name="Frommer W.B."/>
            <person name="Fujita T."/>
            <person name="Gramzow L."/>
            <person name="Gutensohn M."/>
            <person name="Harholt J."/>
            <person name="Hattori M."/>
            <person name="Heyl A."/>
            <person name="Hirai T."/>
            <person name="Hiwatashi Y."/>
            <person name="Ishikawa M."/>
            <person name="Iwata M."/>
            <person name="Karol K.G."/>
            <person name="Koehler B."/>
            <person name="Kolukisaoglu U."/>
            <person name="Kubo M."/>
            <person name="Kurata T."/>
            <person name="Lalonde S."/>
            <person name="Li K."/>
            <person name="Li Y."/>
            <person name="Litt A."/>
            <person name="Lyons E."/>
            <person name="Manning G."/>
            <person name="Maruyama T."/>
            <person name="Michael T.P."/>
            <person name="Mikami K."/>
            <person name="Miyazaki S."/>
            <person name="Morinaga S."/>
            <person name="Murata T."/>
            <person name="Mueller-Roeber B."/>
            <person name="Nelson D.R."/>
            <person name="Obara M."/>
            <person name="Oguri Y."/>
            <person name="Olmstead R.G."/>
            <person name="Onodera N."/>
            <person name="Petersen B.L."/>
            <person name="Pils B."/>
            <person name="Prigge M."/>
            <person name="Rensing S.A."/>
            <person name="Riano-Pachon D.M."/>
            <person name="Roberts A.W."/>
            <person name="Sato Y."/>
            <person name="Scheller H.V."/>
            <person name="Schulz B."/>
            <person name="Schulz C."/>
            <person name="Shakirov E.V."/>
            <person name="Shibagaki N."/>
            <person name="Shinohara N."/>
            <person name="Shippen D.E."/>
            <person name="Soerensen I."/>
            <person name="Sotooka R."/>
            <person name="Sugimoto N."/>
            <person name="Sugita M."/>
            <person name="Sumikawa N."/>
            <person name="Tanurdzic M."/>
            <person name="Theissen G."/>
            <person name="Ulvskov P."/>
            <person name="Wakazuki S."/>
            <person name="Weng J.K."/>
            <person name="Willats W.W."/>
            <person name="Wipf D."/>
            <person name="Wolf P.G."/>
            <person name="Yang L."/>
            <person name="Zimmer A.D."/>
            <person name="Zhu Q."/>
            <person name="Mitros T."/>
            <person name="Hellsten U."/>
            <person name="Loque D."/>
            <person name="Otillar R."/>
            <person name="Salamov A."/>
            <person name="Schmutz J."/>
            <person name="Shapiro H."/>
            <person name="Lindquist E."/>
            <person name="Lucas S."/>
            <person name="Rokhsar D."/>
            <person name="Grigoriev I.V."/>
        </authorList>
    </citation>
    <scope>NUCLEOTIDE SEQUENCE [LARGE SCALE GENOMIC DNA]</scope>
</reference>
<dbReference type="HOGENOM" id="CLU_638419_0_0_1"/>
<dbReference type="Gramene" id="EFJ30763">
    <property type="protein sequence ID" value="EFJ30763"/>
    <property type="gene ID" value="SELMODRAFT_409385"/>
</dbReference>
<gene>
    <name evidence="5" type="ORF">SELMODRAFT_409385</name>
</gene>
<dbReference type="KEGG" id="smo:SELMODRAFT_409385"/>
<dbReference type="InterPro" id="IPR049258">
    <property type="entry name" value="ODAD1_CC"/>
</dbReference>
<dbReference type="InParanoid" id="D8RBA4"/>
<evidence type="ECO:0000313" key="5">
    <source>
        <dbReference type="EMBL" id="EFJ30763.1"/>
    </source>
</evidence>
<evidence type="ECO:0000256" key="2">
    <source>
        <dbReference type="SAM" id="Coils"/>
    </source>
</evidence>
<dbReference type="Proteomes" id="UP000001514">
    <property type="component" value="Unassembled WGS sequence"/>
</dbReference>